<evidence type="ECO:0000313" key="5">
    <source>
        <dbReference type="EnsemblMetazoa" id="XP_003425961"/>
    </source>
</evidence>
<dbReference type="FunFam" id="3.40.50.720:FF:000047">
    <property type="entry name" value="NADP-dependent L-serine/L-allo-threonine dehydrogenase"/>
    <property type="match status" value="1"/>
</dbReference>
<accession>A0A7M7GDM6</accession>
<dbReference type="SMR" id="A0A7M7GDM6"/>
<dbReference type="AlphaFoldDB" id="A0A7M7GDM6"/>
<evidence type="ECO:0000256" key="1">
    <source>
        <dbReference type="ARBA" id="ARBA00006484"/>
    </source>
</evidence>
<dbReference type="GO" id="GO:0016616">
    <property type="term" value="F:oxidoreductase activity, acting on the CH-OH group of donors, NAD or NADP as acceptor"/>
    <property type="evidence" value="ECO:0007669"/>
    <property type="project" value="UniProtKB-ARBA"/>
</dbReference>
<dbReference type="KEGG" id="nvi:100678345"/>
<sequence>MNRWKGKVAVVTGASSGIGLALSKSLIQEGMIVVGLARRKELMASRMKNVDGSCRFHPVKCDVAQEENVTDSFKWIKDTFGSTNILINNAGLAYLGTVENTPSSQLQHVLNVNVLGLSYCSKEAIKLMKESQEESHIVNMCSILGHTVVPAKNGLLNIYSASKFAVRALSKTLRQELLDTKIRVSNISPGMIKAEIMERYWDAYPKLRNWPAMNPEDVADSVVHVIAAPSVVEITELTLRPKNSKSTPKGKDEDENLSAHSTV</sequence>
<evidence type="ECO:0000256" key="3">
    <source>
        <dbReference type="RuleBase" id="RU000363"/>
    </source>
</evidence>
<dbReference type="EnsemblMetazoa" id="XM_003425913">
    <property type="protein sequence ID" value="XP_003425961"/>
    <property type="gene ID" value="LOC100678345"/>
</dbReference>
<evidence type="ECO:0008006" key="7">
    <source>
        <dbReference type="Google" id="ProtNLM"/>
    </source>
</evidence>
<dbReference type="InterPro" id="IPR002347">
    <property type="entry name" value="SDR_fam"/>
</dbReference>
<evidence type="ECO:0000256" key="4">
    <source>
        <dbReference type="SAM" id="MobiDB-lite"/>
    </source>
</evidence>
<name>A0A7M7GDM6_NASVI</name>
<dbReference type="SUPFAM" id="SSF51735">
    <property type="entry name" value="NAD(P)-binding Rossmann-fold domains"/>
    <property type="match status" value="1"/>
</dbReference>
<reference evidence="5" key="1">
    <citation type="submission" date="2021-01" db="UniProtKB">
        <authorList>
            <consortium name="EnsemblMetazoa"/>
        </authorList>
    </citation>
    <scope>IDENTIFICATION</scope>
</reference>
<dbReference type="Gene3D" id="3.40.50.720">
    <property type="entry name" value="NAD(P)-binding Rossmann-like Domain"/>
    <property type="match status" value="1"/>
</dbReference>
<protein>
    <recommendedName>
        <fullName evidence="7">Dehydrogenase/reductase SDR family member 11</fullName>
    </recommendedName>
</protein>
<dbReference type="InterPro" id="IPR036291">
    <property type="entry name" value="NAD(P)-bd_dom_sf"/>
</dbReference>
<proteinExistence type="inferred from homology"/>
<dbReference type="PANTHER" id="PTHR43115">
    <property type="entry name" value="DEHYDROGENASE/REDUCTASE SDR FAMILY MEMBER 11"/>
    <property type="match status" value="1"/>
</dbReference>
<dbReference type="PRINTS" id="PR00080">
    <property type="entry name" value="SDRFAMILY"/>
</dbReference>
<organism evidence="5 6">
    <name type="scientific">Nasonia vitripennis</name>
    <name type="common">Parasitic wasp</name>
    <dbReference type="NCBI Taxonomy" id="7425"/>
    <lineage>
        <taxon>Eukaryota</taxon>
        <taxon>Metazoa</taxon>
        <taxon>Ecdysozoa</taxon>
        <taxon>Arthropoda</taxon>
        <taxon>Hexapoda</taxon>
        <taxon>Insecta</taxon>
        <taxon>Pterygota</taxon>
        <taxon>Neoptera</taxon>
        <taxon>Endopterygota</taxon>
        <taxon>Hymenoptera</taxon>
        <taxon>Apocrita</taxon>
        <taxon>Proctotrupomorpha</taxon>
        <taxon>Chalcidoidea</taxon>
        <taxon>Pteromalidae</taxon>
        <taxon>Pteromalinae</taxon>
        <taxon>Nasonia</taxon>
    </lineage>
</organism>
<dbReference type="PRINTS" id="PR00081">
    <property type="entry name" value="GDHRDH"/>
</dbReference>
<dbReference type="Proteomes" id="UP000002358">
    <property type="component" value="Chromosome 2"/>
</dbReference>
<evidence type="ECO:0000256" key="2">
    <source>
        <dbReference type="ARBA" id="ARBA00023002"/>
    </source>
</evidence>
<evidence type="ECO:0000313" key="6">
    <source>
        <dbReference type="Proteomes" id="UP000002358"/>
    </source>
</evidence>
<keyword evidence="6" id="KW-1185">Reference proteome</keyword>
<dbReference type="Pfam" id="PF00106">
    <property type="entry name" value="adh_short"/>
    <property type="match status" value="1"/>
</dbReference>
<keyword evidence="2" id="KW-0560">Oxidoreductase</keyword>
<dbReference type="GeneID" id="100678345"/>
<dbReference type="PANTHER" id="PTHR43115:SF4">
    <property type="entry name" value="DEHYDROGENASE_REDUCTASE SDR FAMILY MEMBER 11"/>
    <property type="match status" value="1"/>
</dbReference>
<feature type="region of interest" description="Disordered" evidence="4">
    <location>
        <begin position="239"/>
        <end position="263"/>
    </location>
</feature>
<comment type="similarity">
    <text evidence="1 3">Belongs to the short-chain dehydrogenases/reductases (SDR) family.</text>
</comment>
<dbReference type="InParanoid" id="A0A7M7GDM6"/>
<dbReference type="RefSeq" id="XP_003425961.1">
    <property type="nucleotide sequence ID" value="XM_003425913.5"/>
</dbReference>
<dbReference type="OrthoDB" id="1933717at2759"/>